<keyword evidence="2" id="KW-1185">Reference proteome</keyword>
<dbReference type="AlphaFoldDB" id="A0A9P5XUB8"/>
<evidence type="ECO:0008006" key="3">
    <source>
        <dbReference type="Google" id="ProtNLM"/>
    </source>
</evidence>
<name>A0A9P5XUB8_9AGAR</name>
<accession>A0A9P5XUB8</accession>
<evidence type="ECO:0000313" key="1">
    <source>
        <dbReference type="EMBL" id="KAF9456732.1"/>
    </source>
</evidence>
<dbReference type="InterPro" id="IPR032675">
    <property type="entry name" value="LRR_dom_sf"/>
</dbReference>
<dbReference type="Proteomes" id="UP000807353">
    <property type="component" value="Unassembled WGS sequence"/>
</dbReference>
<sequence length="509" mass="58174">MHRSLYLSEILNIVFNFVLEDPEDKPGLKSLVALACACHTFHDTALNILWRSIPGFAPLLQTLPSDIYQETQVNRFSKVLSLKCQTRRSDWDRCKTYTPRIRRFGFEPQSNFSCTSDVIAAMERYAVLPLPNLQAYCCTEPPIEPPSPNMAELQIEVNYGSTRDLANARLTETLKAFTACPIRKLTIPRIYRDDDPSPLDLPLEAVNFISSLSRLEVLSIINFIIPDDALRMLASSELLRGLEINNTSEDLLRCTPGCESTFSELRVFSFRSRHISEASDLLHRVAPRKLQSIRVTLDTETSTITMSNSHLHKFFQTLETHCVSDMLTSIHVKQLSQDHKSEDPWNFTCGLSDFEPLLSFWRLRDLDLFFYNVEYTFDNSSIEKMTAAWPEMHTFRLDYETDHEYSIHHHITLDGLLPIARYWPQLEHLTLSFLGVVSHDEDLLQRPGAGFSCPRLDLISVGYSKLDSNPGVVAAFLKAIFPNLARLTYCSEADDWEPVSLVVEAMRQL</sequence>
<dbReference type="EMBL" id="MU150405">
    <property type="protein sequence ID" value="KAF9456732.1"/>
    <property type="molecule type" value="Genomic_DNA"/>
</dbReference>
<reference evidence="1" key="1">
    <citation type="submission" date="2020-11" db="EMBL/GenBank/DDBJ databases">
        <authorList>
            <consortium name="DOE Joint Genome Institute"/>
            <person name="Ahrendt S."/>
            <person name="Riley R."/>
            <person name="Andreopoulos W."/>
            <person name="Labutti K."/>
            <person name="Pangilinan J."/>
            <person name="Ruiz-Duenas F.J."/>
            <person name="Barrasa J.M."/>
            <person name="Sanchez-Garcia M."/>
            <person name="Camarero S."/>
            <person name="Miyauchi S."/>
            <person name="Serrano A."/>
            <person name="Linde D."/>
            <person name="Babiker R."/>
            <person name="Drula E."/>
            <person name="Ayuso-Fernandez I."/>
            <person name="Pacheco R."/>
            <person name="Padilla G."/>
            <person name="Ferreira P."/>
            <person name="Barriuso J."/>
            <person name="Kellner H."/>
            <person name="Castanera R."/>
            <person name="Alfaro M."/>
            <person name="Ramirez L."/>
            <person name="Pisabarro A.G."/>
            <person name="Kuo A."/>
            <person name="Tritt A."/>
            <person name="Lipzen A."/>
            <person name="He G."/>
            <person name="Yan M."/>
            <person name="Ng V."/>
            <person name="Cullen D."/>
            <person name="Martin F."/>
            <person name="Rosso M.-N."/>
            <person name="Henrissat B."/>
            <person name="Hibbett D."/>
            <person name="Martinez A.T."/>
            <person name="Grigoriev I.V."/>
        </authorList>
    </citation>
    <scope>NUCLEOTIDE SEQUENCE</scope>
    <source>
        <strain evidence="1">CBS 247.69</strain>
    </source>
</reference>
<organism evidence="1 2">
    <name type="scientific">Collybia nuda</name>
    <dbReference type="NCBI Taxonomy" id="64659"/>
    <lineage>
        <taxon>Eukaryota</taxon>
        <taxon>Fungi</taxon>
        <taxon>Dikarya</taxon>
        <taxon>Basidiomycota</taxon>
        <taxon>Agaricomycotina</taxon>
        <taxon>Agaricomycetes</taxon>
        <taxon>Agaricomycetidae</taxon>
        <taxon>Agaricales</taxon>
        <taxon>Tricholomatineae</taxon>
        <taxon>Clitocybaceae</taxon>
        <taxon>Collybia</taxon>
    </lineage>
</organism>
<dbReference type="OrthoDB" id="2655993at2759"/>
<gene>
    <name evidence="1" type="ORF">BDZ94DRAFT_1274913</name>
</gene>
<protein>
    <recommendedName>
        <fullName evidence="3">F-box domain-containing protein</fullName>
    </recommendedName>
</protein>
<comment type="caution">
    <text evidence="1">The sequence shown here is derived from an EMBL/GenBank/DDBJ whole genome shotgun (WGS) entry which is preliminary data.</text>
</comment>
<proteinExistence type="predicted"/>
<evidence type="ECO:0000313" key="2">
    <source>
        <dbReference type="Proteomes" id="UP000807353"/>
    </source>
</evidence>
<dbReference type="Gene3D" id="3.80.10.10">
    <property type="entry name" value="Ribonuclease Inhibitor"/>
    <property type="match status" value="1"/>
</dbReference>